<dbReference type="Pfam" id="PF13637">
    <property type="entry name" value="Ank_4"/>
    <property type="match status" value="1"/>
</dbReference>
<feature type="repeat" description="ANK" evidence="3">
    <location>
        <begin position="307"/>
        <end position="339"/>
    </location>
</feature>
<dbReference type="SMR" id="A0A8T3AWN6"/>
<dbReference type="PROSITE" id="PS50088">
    <property type="entry name" value="ANK_REPEAT"/>
    <property type="match status" value="4"/>
</dbReference>
<keyword evidence="2 3" id="KW-0040">ANK repeat</keyword>
<feature type="repeat" description="ANK" evidence="3">
    <location>
        <begin position="340"/>
        <end position="372"/>
    </location>
</feature>
<evidence type="ECO:0000256" key="3">
    <source>
        <dbReference type="PROSITE-ProRule" id="PRU00023"/>
    </source>
</evidence>
<evidence type="ECO:0000256" key="2">
    <source>
        <dbReference type="ARBA" id="ARBA00023043"/>
    </source>
</evidence>
<dbReference type="PANTHER" id="PTHR24203:SF86">
    <property type="entry name" value="PROTEASOME 26S SUBUNIT, NON-ATPASE 10"/>
    <property type="match status" value="1"/>
</dbReference>
<evidence type="ECO:0000313" key="6">
    <source>
        <dbReference type="Proteomes" id="UP000829196"/>
    </source>
</evidence>
<sequence>MREWPQSIRGARRMASLPLPPAASVCLPCALLRNSFLPPTLSNLPSKLRPFHSPYPSALSVSCSLPSVSASAAATSFPYSQIQQRQYPEQEDPVNGRGRGDLEEPRQEDDEDLVIGDCLVFEEGAFEENPFRSNQPKRYKGRVSSSAEASVGDSNSLVPEKWKEVVEEINLTKKEKRKIAHQVRFGSRLEARKKTPVPDMEEYLAYREMKLSQLNPVVLDDPKRFPRGAVVLKEPGEHSGRVAPRNPRLAIHEETMEDITEFFNSGDYVPGERNDDKKPHGRRKLFTKEEKVLLNKRIPSLAEATSRKWLPVHTLASSGEFYLLDLLLKHNVDINAVDEDGLTAIHKAIISKKHAITSYLLRNSANPFVRDMDGATLMHYAVQTASSESIKILLLYNVDINLADDDGWTPLHLAVQTQRTDIVRLLLKKGVDTTLKNKDGLRPLDLCLYCGHNVRTFEIIKLLKEVPNSNLHG</sequence>
<comment type="caution">
    <text evidence="5">The sequence shown here is derived from an EMBL/GenBank/DDBJ whole genome shotgun (WGS) entry which is preliminary data.</text>
</comment>
<dbReference type="SMART" id="SM00248">
    <property type="entry name" value="ANK"/>
    <property type="match status" value="4"/>
</dbReference>
<proteinExistence type="predicted"/>
<evidence type="ECO:0000313" key="5">
    <source>
        <dbReference type="EMBL" id="KAI0500903.1"/>
    </source>
</evidence>
<dbReference type="EMBL" id="JAGYWB010000013">
    <property type="protein sequence ID" value="KAI0500903.1"/>
    <property type="molecule type" value="Genomic_DNA"/>
</dbReference>
<dbReference type="InterPro" id="IPR002110">
    <property type="entry name" value="Ankyrin_rpt"/>
</dbReference>
<evidence type="ECO:0008006" key="7">
    <source>
        <dbReference type="Google" id="ProtNLM"/>
    </source>
</evidence>
<dbReference type="SUPFAM" id="SSF48403">
    <property type="entry name" value="Ankyrin repeat"/>
    <property type="match status" value="1"/>
</dbReference>
<dbReference type="PROSITE" id="PS50297">
    <property type="entry name" value="ANK_REP_REGION"/>
    <property type="match status" value="2"/>
</dbReference>
<dbReference type="OrthoDB" id="1577640at2759"/>
<organism evidence="5 6">
    <name type="scientific">Dendrobium nobile</name>
    <name type="common">Orchid</name>
    <dbReference type="NCBI Taxonomy" id="94219"/>
    <lineage>
        <taxon>Eukaryota</taxon>
        <taxon>Viridiplantae</taxon>
        <taxon>Streptophyta</taxon>
        <taxon>Embryophyta</taxon>
        <taxon>Tracheophyta</taxon>
        <taxon>Spermatophyta</taxon>
        <taxon>Magnoliopsida</taxon>
        <taxon>Liliopsida</taxon>
        <taxon>Asparagales</taxon>
        <taxon>Orchidaceae</taxon>
        <taxon>Epidendroideae</taxon>
        <taxon>Malaxideae</taxon>
        <taxon>Dendrobiinae</taxon>
        <taxon>Dendrobium</taxon>
    </lineage>
</organism>
<dbReference type="Pfam" id="PF12796">
    <property type="entry name" value="Ank_2"/>
    <property type="match status" value="1"/>
</dbReference>
<gene>
    <name evidence="5" type="ORF">KFK09_019121</name>
</gene>
<feature type="repeat" description="ANK" evidence="3">
    <location>
        <begin position="406"/>
        <end position="438"/>
    </location>
</feature>
<dbReference type="Proteomes" id="UP000829196">
    <property type="component" value="Unassembled WGS sequence"/>
</dbReference>
<accession>A0A8T3AWN6</accession>
<feature type="repeat" description="ANK" evidence="3">
    <location>
        <begin position="373"/>
        <end position="405"/>
    </location>
</feature>
<evidence type="ECO:0000256" key="1">
    <source>
        <dbReference type="ARBA" id="ARBA00022737"/>
    </source>
</evidence>
<dbReference type="InterPro" id="IPR036770">
    <property type="entry name" value="Ankyrin_rpt-contain_sf"/>
</dbReference>
<name>A0A8T3AWN6_DENNO</name>
<dbReference type="Gene3D" id="1.25.40.20">
    <property type="entry name" value="Ankyrin repeat-containing domain"/>
    <property type="match status" value="1"/>
</dbReference>
<keyword evidence="1" id="KW-0677">Repeat</keyword>
<dbReference type="FunFam" id="1.25.40.20:FF:000461">
    <property type="entry name" value="Ankyrin repeat domain-containing protein, chloroplastic"/>
    <property type="match status" value="1"/>
</dbReference>
<dbReference type="PANTHER" id="PTHR24203">
    <property type="entry name" value="ANKYRIN REPEAT FAMILY PROTEIN"/>
    <property type="match status" value="1"/>
</dbReference>
<protein>
    <recommendedName>
        <fullName evidence="7">Ankyrin repeat domain-containing protein, chloroplastic</fullName>
    </recommendedName>
</protein>
<keyword evidence="6" id="KW-1185">Reference proteome</keyword>
<feature type="region of interest" description="Disordered" evidence="4">
    <location>
        <begin position="80"/>
        <end position="110"/>
    </location>
</feature>
<dbReference type="AlphaFoldDB" id="A0A8T3AWN6"/>
<reference evidence="5" key="1">
    <citation type="journal article" date="2022" name="Front. Genet.">
        <title>Chromosome-Scale Assembly of the Dendrobium nobile Genome Provides Insights Into the Molecular Mechanism of the Biosynthesis of the Medicinal Active Ingredient of Dendrobium.</title>
        <authorList>
            <person name="Xu Q."/>
            <person name="Niu S.-C."/>
            <person name="Li K.-L."/>
            <person name="Zheng P.-J."/>
            <person name="Zhang X.-J."/>
            <person name="Jia Y."/>
            <person name="Liu Y."/>
            <person name="Niu Y.-X."/>
            <person name="Yu L.-H."/>
            <person name="Chen D.-F."/>
            <person name="Zhang G.-Q."/>
        </authorList>
    </citation>
    <scope>NUCLEOTIDE SEQUENCE</scope>
    <source>
        <tissue evidence="5">Leaf</tissue>
    </source>
</reference>
<evidence type="ECO:0000256" key="4">
    <source>
        <dbReference type="SAM" id="MobiDB-lite"/>
    </source>
</evidence>